<dbReference type="CDD" id="cd00130">
    <property type="entry name" value="PAS"/>
    <property type="match status" value="1"/>
</dbReference>
<gene>
    <name evidence="4" type="ORF">LCGC14_1552630</name>
</gene>
<dbReference type="SUPFAM" id="SSF55785">
    <property type="entry name" value="PYP-like sensor domain (PAS domain)"/>
    <property type="match status" value="2"/>
</dbReference>
<dbReference type="Pfam" id="PF13426">
    <property type="entry name" value="PAS_9"/>
    <property type="match status" value="1"/>
</dbReference>
<name>A0A0F9IPU2_9ZZZZ</name>
<dbReference type="EMBL" id="LAZR01011885">
    <property type="protein sequence ID" value="KKM55572.1"/>
    <property type="molecule type" value="Genomic_DNA"/>
</dbReference>
<keyword evidence="1" id="KW-0175">Coiled coil</keyword>
<evidence type="ECO:0000259" key="2">
    <source>
        <dbReference type="PROSITE" id="PS50112"/>
    </source>
</evidence>
<comment type="caution">
    <text evidence="4">The sequence shown here is derived from an EMBL/GenBank/DDBJ whole genome shotgun (WGS) entry which is preliminary data.</text>
</comment>
<dbReference type="InterPro" id="IPR000700">
    <property type="entry name" value="PAS-assoc_C"/>
</dbReference>
<dbReference type="Pfam" id="PF13188">
    <property type="entry name" value="PAS_8"/>
    <property type="match status" value="1"/>
</dbReference>
<feature type="domain" description="PAS" evidence="2">
    <location>
        <begin position="37"/>
        <end position="81"/>
    </location>
</feature>
<dbReference type="InterPro" id="IPR052155">
    <property type="entry name" value="Biofilm_reg_signaling"/>
</dbReference>
<dbReference type="SMART" id="SM00091">
    <property type="entry name" value="PAS"/>
    <property type="match status" value="2"/>
</dbReference>
<dbReference type="InterPro" id="IPR000014">
    <property type="entry name" value="PAS"/>
</dbReference>
<protein>
    <recommendedName>
        <fullName evidence="5">PAS domain-containing protein</fullName>
    </recommendedName>
</protein>
<organism evidence="4">
    <name type="scientific">marine sediment metagenome</name>
    <dbReference type="NCBI Taxonomy" id="412755"/>
    <lineage>
        <taxon>unclassified sequences</taxon>
        <taxon>metagenomes</taxon>
        <taxon>ecological metagenomes</taxon>
    </lineage>
</organism>
<evidence type="ECO:0000313" key="4">
    <source>
        <dbReference type="EMBL" id="KKM55572.1"/>
    </source>
</evidence>
<dbReference type="PROSITE" id="PS50112">
    <property type="entry name" value="PAS"/>
    <property type="match status" value="1"/>
</dbReference>
<sequence length="291" mass="33012">MDAGNKTNEQLVREVEQLRRHIDELEGSEAERALHESESRYRALFETVSDAIMVFDAEAKQFVDVNGAAVGLYGYTRDEFLALKQPDITAEPAESAADIKEVLAGRLLRVPIRYHKKKDGTVFPVEISAGTLNLGSRTLLCCVIRDITERNREEEVLREGDAFIRAVMDNLPIGIAVNSVDPAVEFSYMNDRFTKLYRTTREALADPDAFWDAVYEEPAFREEIKKRVLDDCASGDPERMYWEDVPITRKGHETAFITARNTPVPDKHLMISTVWDVTGRRRAEDALGESR</sequence>
<feature type="non-terminal residue" evidence="4">
    <location>
        <position position="291"/>
    </location>
</feature>
<reference evidence="4" key="1">
    <citation type="journal article" date="2015" name="Nature">
        <title>Complex archaea that bridge the gap between prokaryotes and eukaryotes.</title>
        <authorList>
            <person name="Spang A."/>
            <person name="Saw J.H."/>
            <person name="Jorgensen S.L."/>
            <person name="Zaremba-Niedzwiedzka K."/>
            <person name="Martijn J."/>
            <person name="Lind A.E."/>
            <person name="van Eijk R."/>
            <person name="Schleper C."/>
            <person name="Guy L."/>
            <person name="Ettema T.J."/>
        </authorList>
    </citation>
    <scope>NUCLEOTIDE SEQUENCE</scope>
</reference>
<feature type="coiled-coil region" evidence="1">
    <location>
        <begin position="1"/>
        <end position="38"/>
    </location>
</feature>
<dbReference type="PROSITE" id="PS50113">
    <property type="entry name" value="PAC"/>
    <property type="match status" value="1"/>
</dbReference>
<feature type="domain" description="PAC" evidence="3">
    <location>
        <begin position="108"/>
        <end position="159"/>
    </location>
</feature>
<dbReference type="PANTHER" id="PTHR44757">
    <property type="entry name" value="DIGUANYLATE CYCLASE DGCP"/>
    <property type="match status" value="1"/>
</dbReference>
<dbReference type="AlphaFoldDB" id="A0A0F9IPU2"/>
<evidence type="ECO:0000259" key="3">
    <source>
        <dbReference type="PROSITE" id="PS50113"/>
    </source>
</evidence>
<accession>A0A0F9IPU2</accession>
<dbReference type="InterPro" id="IPR035965">
    <property type="entry name" value="PAS-like_dom_sf"/>
</dbReference>
<evidence type="ECO:0008006" key="5">
    <source>
        <dbReference type="Google" id="ProtNLM"/>
    </source>
</evidence>
<dbReference type="PANTHER" id="PTHR44757:SF2">
    <property type="entry name" value="BIOFILM ARCHITECTURE MAINTENANCE PROTEIN MBAA"/>
    <property type="match status" value="1"/>
</dbReference>
<dbReference type="NCBIfam" id="TIGR00229">
    <property type="entry name" value="sensory_box"/>
    <property type="match status" value="1"/>
</dbReference>
<evidence type="ECO:0000256" key="1">
    <source>
        <dbReference type="SAM" id="Coils"/>
    </source>
</evidence>
<dbReference type="Gene3D" id="3.30.450.20">
    <property type="entry name" value="PAS domain"/>
    <property type="match status" value="2"/>
</dbReference>
<proteinExistence type="predicted"/>